<keyword evidence="4 8" id="KW-1003">Cell membrane</keyword>
<proteinExistence type="inferred from homology"/>
<evidence type="ECO:0000256" key="5">
    <source>
        <dbReference type="ARBA" id="ARBA00022692"/>
    </source>
</evidence>
<dbReference type="InterPro" id="IPR045009">
    <property type="entry name" value="CASPL-5"/>
</dbReference>
<reference evidence="10 11" key="1">
    <citation type="submission" date="2024-02" db="EMBL/GenBank/DDBJ databases">
        <title>High-quality chromosome-scale genome assembly of Pensacola bahiagrass (Paspalum notatum Flugge var. saurae).</title>
        <authorList>
            <person name="Vega J.M."/>
            <person name="Podio M."/>
            <person name="Orjuela J."/>
            <person name="Siena L.A."/>
            <person name="Pessino S.C."/>
            <person name="Combes M.C."/>
            <person name="Mariac C."/>
            <person name="Albertini E."/>
            <person name="Pupilli F."/>
            <person name="Ortiz J.P.A."/>
            <person name="Leblanc O."/>
        </authorList>
    </citation>
    <scope>NUCLEOTIDE SEQUENCE [LARGE SCALE GENOMIC DNA]</scope>
    <source>
        <strain evidence="10">R1</strain>
        <tissue evidence="10">Leaf</tissue>
    </source>
</reference>
<dbReference type="InterPro" id="IPR006702">
    <property type="entry name" value="CASP_dom"/>
</dbReference>
<evidence type="ECO:0000256" key="4">
    <source>
        <dbReference type="ARBA" id="ARBA00022475"/>
    </source>
</evidence>
<organism evidence="10 11">
    <name type="scientific">Paspalum notatum var. saurae</name>
    <dbReference type="NCBI Taxonomy" id="547442"/>
    <lineage>
        <taxon>Eukaryota</taxon>
        <taxon>Viridiplantae</taxon>
        <taxon>Streptophyta</taxon>
        <taxon>Embryophyta</taxon>
        <taxon>Tracheophyta</taxon>
        <taxon>Spermatophyta</taxon>
        <taxon>Magnoliopsida</taxon>
        <taxon>Liliopsida</taxon>
        <taxon>Poales</taxon>
        <taxon>Poaceae</taxon>
        <taxon>PACMAD clade</taxon>
        <taxon>Panicoideae</taxon>
        <taxon>Andropogonodae</taxon>
        <taxon>Paspaleae</taxon>
        <taxon>Paspalinae</taxon>
        <taxon>Paspalum</taxon>
    </lineage>
</organism>
<accession>A0AAQ3WNW7</accession>
<keyword evidence="11" id="KW-1185">Reference proteome</keyword>
<evidence type="ECO:0000256" key="6">
    <source>
        <dbReference type="ARBA" id="ARBA00022989"/>
    </source>
</evidence>
<evidence type="ECO:0000256" key="8">
    <source>
        <dbReference type="RuleBase" id="RU361233"/>
    </source>
</evidence>
<evidence type="ECO:0000256" key="7">
    <source>
        <dbReference type="ARBA" id="ARBA00023136"/>
    </source>
</evidence>
<dbReference type="Pfam" id="PF04535">
    <property type="entry name" value="CASP_dom"/>
    <property type="match status" value="1"/>
</dbReference>
<evidence type="ECO:0000313" key="11">
    <source>
        <dbReference type="Proteomes" id="UP001341281"/>
    </source>
</evidence>
<keyword evidence="7 8" id="KW-0472">Membrane</keyword>
<protein>
    <recommendedName>
        <fullName evidence="8">CASP-like protein</fullName>
    </recommendedName>
</protein>
<comment type="subunit">
    <text evidence="3 8">Homodimer and heterodimers.</text>
</comment>
<comment type="similarity">
    <text evidence="2 8">Belongs to the Casparian strip membrane proteins (CASP) family.</text>
</comment>
<keyword evidence="5 8" id="KW-0812">Transmembrane</keyword>
<feature type="transmembrane region" description="Helical" evidence="8">
    <location>
        <begin position="21"/>
        <end position="48"/>
    </location>
</feature>
<sequence length="187" mass="19725">MTKLTGRPGSLGGLALRAGQFVFAAACMCVMASAPGFTNYTAFCYLIASMGLQALWSLGLGCLDCYALVLKRDLQQAFLMSLFVVGDWVTAILSFAAACSAGGVVVLFERDVHFCRRDPQLPCGRFEIATAFAFLCCALSTASALVIFWLLAALTVEDQGVVTALLACGRLIAGNARTKSSTAVFGH</sequence>
<dbReference type="AlphaFoldDB" id="A0AAQ3WNW7"/>
<keyword evidence="6 8" id="KW-1133">Transmembrane helix</keyword>
<evidence type="ECO:0000259" key="9">
    <source>
        <dbReference type="Pfam" id="PF04535"/>
    </source>
</evidence>
<evidence type="ECO:0000256" key="2">
    <source>
        <dbReference type="ARBA" id="ARBA00007651"/>
    </source>
</evidence>
<gene>
    <name evidence="10" type="ORF">U9M48_017156</name>
</gene>
<dbReference type="PANTHER" id="PTHR32021:SF0">
    <property type="entry name" value="CASP-LIKE PROTEIN 5B2"/>
    <property type="match status" value="1"/>
</dbReference>
<feature type="domain" description="Casparian strip membrane protein" evidence="9">
    <location>
        <begin position="7"/>
        <end position="138"/>
    </location>
</feature>
<comment type="caution">
    <text evidence="8">Lacks conserved residue(s) required for the propagation of feature annotation.</text>
</comment>
<dbReference type="Proteomes" id="UP001341281">
    <property type="component" value="Chromosome 04"/>
</dbReference>
<feature type="transmembrane region" description="Helical" evidence="8">
    <location>
        <begin position="82"/>
        <end position="108"/>
    </location>
</feature>
<name>A0AAQ3WNW7_PASNO</name>
<dbReference type="EMBL" id="CP144748">
    <property type="protein sequence ID" value="WVZ68185.1"/>
    <property type="molecule type" value="Genomic_DNA"/>
</dbReference>
<evidence type="ECO:0000256" key="3">
    <source>
        <dbReference type="ARBA" id="ARBA00011489"/>
    </source>
</evidence>
<feature type="transmembrane region" description="Helical" evidence="8">
    <location>
        <begin position="128"/>
        <end position="151"/>
    </location>
</feature>
<evidence type="ECO:0000313" key="10">
    <source>
        <dbReference type="EMBL" id="WVZ68185.1"/>
    </source>
</evidence>
<evidence type="ECO:0000256" key="1">
    <source>
        <dbReference type="ARBA" id="ARBA00004651"/>
    </source>
</evidence>
<comment type="subcellular location">
    <subcellularLocation>
        <location evidence="1 8">Cell membrane</location>
        <topology evidence="1 8">Multi-pass membrane protein</topology>
    </subcellularLocation>
</comment>
<dbReference type="GO" id="GO:0005886">
    <property type="term" value="C:plasma membrane"/>
    <property type="evidence" value="ECO:0007669"/>
    <property type="project" value="UniProtKB-SubCell"/>
</dbReference>
<dbReference type="PANTHER" id="PTHR32021">
    <property type="entry name" value="CASP-LIKE PROTEIN 5B3"/>
    <property type="match status" value="1"/>
</dbReference>